<dbReference type="Pfam" id="PF17979">
    <property type="entry name" value="zf-CRD"/>
    <property type="match status" value="1"/>
</dbReference>
<evidence type="ECO:0000313" key="7">
    <source>
        <dbReference type="EMBL" id="KAK1413515.1"/>
    </source>
</evidence>
<comment type="similarity">
    <text evidence="1">Belongs to the GroES chaperonin family.</text>
</comment>
<dbReference type="AlphaFoldDB" id="A0AAD8K5L6"/>
<dbReference type="InterPro" id="IPR040909">
    <property type="entry name" value="CHFR_Znf-CRD"/>
</dbReference>
<dbReference type="SUPFAM" id="SSF50129">
    <property type="entry name" value="GroES-like"/>
    <property type="match status" value="2"/>
</dbReference>
<evidence type="ECO:0000256" key="4">
    <source>
        <dbReference type="ARBA" id="ARBA00073031"/>
    </source>
</evidence>
<dbReference type="PANTHER" id="PTHR10772:SF30">
    <property type="entry name" value="20 KDA CHAPERONIN, CHLOROPLASTIC-LIKE"/>
    <property type="match status" value="1"/>
</dbReference>
<dbReference type="Gene3D" id="2.30.33.40">
    <property type="entry name" value="GroES chaperonin"/>
    <property type="match status" value="2"/>
</dbReference>
<dbReference type="PROSITE" id="PS00681">
    <property type="entry name" value="CHAPERONINS_CPN10"/>
    <property type="match status" value="2"/>
</dbReference>
<dbReference type="GO" id="GO:0005739">
    <property type="term" value="C:mitochondrion"/>
    <property type="evidence" value="ECO:0007669"/>
    <property type="project" value="TreeGrafter"/>
</dbReference>
<dbReference type="PANTHER" id="PTHR10772">
    <property type="entry name" value="10 KDA HEAT SHOCK PROTEIN"/>
    <property type="match status" value="1"/>
</dbReference>
<sequence>MERVTISSPVEIILSVEQSSSFSFLSTLLHSCAIKTLHCRQHVNKQTSMEQAEAFISNTHHEHVEQGLNGEGPDMESLEDDFKSLLIVPSSSKYSDVELLSDEVEMHSDGEVSSFEEQGWCKITRNSDICSETLQNKSLNVTLFDETDVLTEDTTLIKCGREMVPLPVSEVYPSKRFKVLSMNESSKLLFKEIHQGDSFVKRSDEEFAVVNSYLLKEPLSVVNYGKKPKSKTKRVRSMPVADIYETCDQCETEYGGFQCSQNTMHLQCHACGVTMPSRDDICVPQHCIGCDRAFCGAYWHSQQVTRSEVPYICAPENFKPIGERTITTIPLLAHERNRHEQDITERCIQRMGTTLQDVVSSWVTKLNNREIVRTRMPLNHPEMITSETHVCNGCYDKLVSFLLYWFRIPKSLHHIPAEAGRREDCCFQSILSQQQHHLISKIMAAAQLTSTCFLPSFDGLRSSTSKAPSVVVSLPFRSFTLRSTRGLVVKSATTVAPKYTSLKPLGDRVLIKIKAAEEKTIGGILLPSTAQTKPQGGEVVAVGEGRTIGDKKVDIGVKTGTPIVYSKFAGTEVEFNGLSHLILKEDDIVGILETDDVKDLKPLNDRVLIKVEEAEETTAGGLLLTQATKEKPSIGTVIAVGPGPLNEEGNRTGLPVSPGNTVLYSKFAGNDFKGADGSEYITLRASDVMAVLS</sequence>
<proteinExistence type="inferred from homology"/>
<comment type="caution">
    <text evidence="7">The sequence shown here is derived from an EMBL/GenBank/DDBJ whole genome shotgun (WGS) entry which is preliminary data.</text>
</comment>
<evidence type="ECO:0000256" key="5">
    <source>
        <dbReference type="ARBA" id="ARBA00079398"/>
    </source>
</evidence>
<dbReference type="InterPro" id="IPR020818">
    <property type="entry name" value="Chaperonin_GroES"/>
</dbReference>
<evidence type="ECO:0000313" key="8">
    <source>
        <dbReference type="Proteomes" id="UP001229421"/>
    </source>
</evidence>
<dbReference type="NCBIfam" id="NF001531">
    <property type="entry name" value="PRK00364.2-2"/>
    <property type="match status" value="1"/>
</dbReference>
<feature type="domain" description="E3 ubiquitin-protein ligase CHFR cysteine rich" evidence="6">
    <location>
        <begin position="247"/>
        <end position="408"/>
    </location>
</feature>
<dbReference type="CDD" id="cd00320">
    <property type="entry name" value="cpn10"/>
    <property type="match status" value="2"/>
</dbReference>
<dbReference type="GO" id="GO:0051087">
    <property type="term" value="F:protein-folding chaperone binding"/>
    <property type="evidence" value="ECO:0007669"/>
    <property type="project" value="TreeGrafter"/>
</dbReference>
<dbReference type="Proteomes" id="UP001229421">
    <property type="component" value="Unassembled WGS sequence"/>
</dbReference>
<dbReference type="GO" id="GO:0009507">
    <property type="term" value="C:chloroplast"/>
    <property type="evidence" value="ECO:0007669"/>
    <property type="project" value="TreeGrafter"/>
</dbReference>
<dbReference type="SMART" id="SM00883">
    <property type="entry name" value="Cpn10"/>
    <property type="match status" value="2"/>
</dbReference>
<dbReference type="HAMAP" id="MF_00580">
    <property type="entry name" value="CH10"/>
    <property type="match status" value="2"/>
</dbReference>
<dbReference type="PRINTS" id="PR00297">
    <property type="entry name" value="CHAPERONIN10"/>
</dbReference>
<dbReference type="Gene3D" id="3.30.40.140">
    <property type="match status" value="1"/>
</dbReference>
<dbReference type="FunFam" id="2.30.33.40:FF:000005">
    <property type="entry name" value="20 kDa chaperonin, chloroplastic"/>
    <property type="match status" value="1"/>
</dbReference>
<organism evidence="7 8">
    <name type="scientific">Tagetes erecta</name>
    <name type="common">African marigold</name>
    <dbReference type="NCBI Taxonomy" id="13708"/>
    <lineage>
        <taxon>Eukaryota</taxon>
        <taxon>Viridiplantae</taxon>
        <taxon>Streptophyta</taxon>
        <taxon>Embryophyta</taxon>
        <taxon>Tracheophyta</taxon>
        <taxon>Spermatophyta</taxon>
        <taxon>Magnoliopsida</taxon>
        <taxon>eudicotyledons</taxon>
        <taxon>Gunneridae</taxon>
        <taxon>Pentapetalae</taxon>
        <taxon>asterids</taxon>
        <taxon>campanulids</taxon>
        <taxon>Asterales</taxon>
        <taxon>Asteraceae</taxon>
        <taxon>Asteroideae</taxon>
        <taxon>Heliantheae alliance</taxon>
        <taxon>Tageteae</taxon>
        <taxon>Tagetes</taxon>
    </lineage>
</organism>
<evidence type="ECO:0000259" key="6">
    <source>
        <dbReference type="Pfam" id="PF17979"/>
    </source>
</evidence>
<dbReference type="FunFam" id="2.30.33.40:FF:000001">
    <property type="entry name" value="10 kDa chaperonin"/>
    <property type="match status" value="1"/>
</dbReference>
<dbReference type="InterPro" id="IPR011032">
    <property type="entry name" value="GroES-like_sf"/>
</dbReference>
<dbReference type="InterPro" id="IPR037124">
    <property type="entry name" value="Chaperonin_GroES_sf"/>
</dbReference>
<dbReference type="GO" id="GO:0046872">
    <property type="term" value="F:metal ion binding"/>
    <property type="evidence" value="ECO:0007669"/>
    <property type="project" value="TreeGrafter"/>
</dbReference>
<evidence type="ECO:0000256" key="3">
    <source>
        <dbReference type="ARBA" id="ARBA00031971"/>
    </source>
</evidence>
<evidence type="ECO:0000256" key="1">
    <source>
        <dbReference type="ARBA" id="ARBA00006975"/>
    </source>
</evidence>
<dbReference type="EMBL" id="JAUHHV010000009">
    <property type="protein sequence ID" value="KAK1413515.1"/>
    <property type="molecule type" value="Genomic_DNA"/>
</dbReference>
<gene>
    <name evidence="7" type="ORF">QVD17_35290</name>
</gene>
<accession>A0AAD8K5L6</accession>
<keyword evidence="8" id="KW-1185">Reference proteome</keyword>
<dbReference type="GO" id="GO:0044183">
    <property type="term" value="F:protein folding chaperone"/>
    <property type="evidence" value="ECO:0007669"/>
    <property type="project" value="InterPro"/>
</dbReference>
<evidence type="ECO:0000256" key="2">
    <source>
        <dbReference type="ARBA" id="ARBA00023186"/>
    </source>
</evidence>
<protein>
    <recommendedName>
        <fullName evidence="4">20 kDa chaperonin, chloroplastic</fullName>
    </recommendedName>
    <alternativeName>
        <fullName evidence="3">Chaperonin 10</fullName>
    </alternativeName>
    <alternativeName>
        <fullName evidence="5">Protein Cpn21</fullName>
    </alternativeName>
</protein>
<reference evidence="7" key="1">
    <citation type="journal article" date="2023" name="bioRxiv">
        <title>Improved chromosome-level genome assembly for marigold (Tagetes erecta).</title>
        <authorList>
            <person name="Jiang F."/>
            <person name="Yuan L."/>
            <person name="Wang S."/>
            <person name="Wang H."/>
            <person name="Xu D."/>
            <person name="Wang A."/>
            <person name="Fan W."/>
        </authorList>
    </citation>
    <scope>NUCLEOTIDE SEQUENCE</scope>
    <source>
        <strain evidence="7">WSJ</strain>
        <tissue evidence="7">Leaf</tissue>
    </source>
</reference>
<keyword evidence="2" id="KW-0143">Chaperone</keyword>
<dbReference type="GO" id="GO:0051082">
    <property type="term" value="F:unfolded protein binding"/>
    <property type="evidence" value="ECO:0007669"/>
    <property type="project" value="TreeGrafter"/>
</dbReference>
<name>A0AAD8K5L6_TARER</name>
<dbReference type="InterPro" id="IPR018369">
    <property type="entry name" value="Chaprnonin_Cpn10_CS"/>
</dbReference>
<dbReference type="GO" id="GO:0005524">
    <property type="term" value="F:ATP binding"/>
    <property type="evidence" value="ECO:0007669"/>
    <property type="project" value="InterPro"/>
</dbReference>
<dbReference type="Pfam" id="PF00166">
    <property type="entry name" value="Cpn10"/>
    <property type="match status" value="2"/>
</dbReference>